<dbReference type="EMBL" id="UAWC01000012">
    <property type="protein sequence ID" value="SQB34536.1"/>
    <property type="molecule type" value="Genomic_DNA"/>
</dbReference>
<dbReference type="OrthoDB" id="9811531at2"/>
<dbReference type="Proteomes" id="UP000198811">
    <property type="component" value="Unassembled WGS sequence"/>
</dbReference>
<dbReference type="SUPFAM" id="SSF53706">
    <property type="entry name" value="Formate dehydrogenase/DMSO reductase, domains 1-3"/>
    <property type="match status" value="1"/>
</dbReference>
<dbReference type="InterPro" id="IPR012460">
    <property type="entry name" value="DUF1667"/>
</dbReference>
<dbReference type="PANTHER" id="PTHR39450">
    <property type="entry name" value="MOLYBDOPTERIN OXIDOREDUCTASE, 4FE-4S CLUSTER-BINDING SUBUNIT"/>
    <property type="match status" value="1"/>
</dbReference>
<evidence type="ECO:0000313" key="6">
    <source>
        <dbReference type="Proteomes" id="UP000528432"/>
    </source>
</evidence>
<evidence type="ECO:0000313" key="1">
    <source>
        <dbReference type="EMBL" id="NOH15237.1"/>
    </source>
</evidence>
<dbReference type="PANTHER" id="PTHR39450:SF1">
    <property type="entry name" value="DUF1667 DOMAIN-CONTAINING PROTEIN"/>
    <property type="match status" value="1"/>
</dbReference>
<proteinExistence type="predicted"/>
<dbReference type="Pfam" id="PF07892">
    <property type="entry name" value="DUF1667"/>
    <property type="match status" value="1"/>
</dbReference>
<evidence type="ECO:0000313" key="4">
    <source>
        <dbReference type="Proteomes" id="UP000198811"/>
    </source>
</evidence>
<reference evidence="2 4" key="1">
    <citation type="submission" date="2016-10" db="EMBL/GenBank/DDBJ databases">
        <authorList>
            <person name="Varghese N."/>
            <person name="Submissions S."/>
        </authorList>
    </citation>
    <scope>NUCLEOTIDE SEQUENCE [LARGE SCALE GENOMIC DNA]</scope>
    <source>
        <strain evidence="2 4">NLAE-zl-C224</strain>
    </source>
</reference>
<dbReference type="Proteomes" id="UP000528432">
    <property type="component" value="Unassembled WGS sequence"/>
</dbReference>
<dbReference type="EMBL" id="FNGL01000002">
    <property type="protein sequence ID" value="SDK89862.1"/>
    <property type="molecule type" value="Genomic_DNA"/>
</dbReference>
<sequence length="123" mass="13324">MEERILTCIGCPMGCNLTVKLENGEVIDVKGNNCGIGLNYAKKECTNPTRIVTSSVYIEDGEIEILPVKTKEDIPKSKISECMKSLKGLVVKAPVKIGDVIVENVCDTGVDIIATRTIKKKAV</sequence>
<keyword evidence="4" id="KW-1185">Reference proteome</keyword>
<evidence type="ECO:0000313" key="2">
    <source>
        <dbReference type="EMBL" id="SDK89862.1"/>
    </source>
</evidence>
<dbReference type="GeneID" id="70578017"/>
<dbReference type="STRING" id="1494.SAMN05216497_10273"/>
<protein>
    <submittedName>
        <fullName evidence="2">CxxC motif-containing protein</fullName>
    </submittedName>
    <submittedName>
        <fullName evidence="1">DUF1667 domain-containing protein</fullName>
    </submittedName>
    <submittedName>
        <fullName evidence="3">Uncharacterized protein with conserved CXXC pairs</fullName>
    </submittedName>
</protein>
<name>A0A240AX93_CLOCO</name>
<gene>
    <name evidence="1" type="ORF">HMJ28_02315</name>
    <name evidence="3" type="ORF">NCTC13028_01449</name>
    <name evidence="2" type="ORF">SAMN05216497_10273</name>
</gene>
<organism evidence="1 6">
    <name type="scientific">Clostridium cochlearium</name>
    <dbReference type="NCBI Taxonomy" id="1494"/>
    <lineage>
        <taxon>Bacteria</taxon>
        <taxon>Bacillati</taxon>
        <taxon>Bacillota</taxon>
        <taxon>Clostridia</taxon>
        <taxon>Eubacteriales</taxon>
        <taxon>Clostridiaceae</taxon>
        <taxon>Clostridium</taxon>
    </lineage>
</organism>
<accession>A0A240AX93</accession>
<dbReference type="EMBL" id="JABFIF010000002">
    <property type="protein sequence ID" value="NOH15237.1"/>
    <property type="molecule type" value="Genomic_DNA"/>
</dbReference>
<dbReference type="RefSeq" id="WP_089863421.1">
    <property type="nucleotide sequence ID" value="NZ_CP173238.1"/>
</dbReference>
<dbReference type="SUPFAM" id="SSF160148">
    <property type="entry name" value="CPE0013-like"/>
    <property type="match status" value="1"/>
</dbReference>
<reference evidence="1 6" key="3">
    <citation type="submission" date="2020-05" db="EMBL/GenBank/DDBJ databases">
        <title>Draft genome sequence of Clostridium cochlearium strain AGROS13 isolated from a sheep dairy farm in New Zealand.</title>
        <authorList>
            <person name="Gupta T.B."/>
            <person name="Jauregui R."/>
            <person name="Risson A.N."/>
            <person name="Brightwell G."/>
            <person name="Maclean P."/>
        </authorList>
    </citation>
    <scope>NUCLEOTIDE SEQUENCE [LARGE SCALE GENOMIC DNA]</scope>
    <source>
        <strain evidence="1 6">AGROS13</strain>
    </source>
</reference>
<reference evidence="3 5" key="2">
    <citation type="submission" date="2018-06" db="EMBL/GenBank/DDBJ databases">
        <authorList>
            <consortium name="Pathogen Informatics"/>
            <person name="Doyle S."/>
        </authorList>
    </citation>
    <scope>NUCLEOTIDE SEQUENCE [LARGE SCALE GENOMIC DNA]</scope>
    <source>
        <strain evidence="3 5">NCTC13028</strain>
    </source>
</reference>
<dbReference type="Proteomes" id="UP000250223">
    <property type="component" value="Unassembled WGS sequence"/>
</dbReference>
<dbReference type="AlphaFoldDB" id="A0A240AX93"/>
<dbReference type="Gene3D" id="3.10.530.10">
    <property type="entry name" value="CPE0013-like"/>
    <property type="match status" value="1"/>
</dbReference>
<dbReference type="InterPro" id="IPR036593">
    <property type="entry name" value="CPE0013-like_sf"/>
</dbReference>
<evidence type="ECO:0000313" key="3">
    <source>
        <dbReference type="EMBL" id="SQB34536.1"/>
    </source>
</evidence>
<evidence type="ECO:0000313" key="5">
    <source>
        <dbReference type="Proteomes" id="UP000250223"/>
    </source>
</evidence>